<reference evidence="1" key="1">
    <citation type="submission" date="2018-05" db="EMBL/GenBank/DDBJ databases">
        <authorList>
            <person name="Lanie J.A."/>
            <person name="Ng W.-L."/>
            <person name="Kazmierczak K.M."/>
            <person name="Andrzejewski T.M."/>
            <person name="Davidsen T.M."/>
            <person name="Wayne K.J."/>
            <person name="Tettelin H."/>
            <person name="Glass J.I."/>
            <person name="Rusch D."/>
            <person name="Podicherti R."/>
            <person name="Tsui H.-C.T."/>
            <person name="Winkler M.E."/>
        </authorList>
    </citation>
    <scope>NUCLEOTIDE SEQUENCE</scope>
</reference>
<accession>A0A383CS21</accession>
<sequence>MLLLLGLIGQGRSTHEWEAIAVGHYHQTLDQTHGA</sequence>
<name>A0A383CS21_9ZZZZ</name>
<gene>
    <name evidence="1" type="ORF">METZ01_LOCUS487703</name>
</gene>
<organism evidence="1">
    <name type="scientific">marine metagenome</name>
    <dbReference type="NCBI Taxonomy" id="408172"/>
    <lineage>
        <taxon>unclassified sequences</taxon>
        <taxon>metagenomes</taxon>
        <taxon>ecological metagenomes</taxon>
    </lineage>
</organism>
<protein>
    <submittedName>
        <fullName evidence="1">Uncharacterized protein</fullName>
    </submittedName>
</protein>
<proteinExistence type="predicted"/>
<dbReference type="AlphaFoldDB" id="A0A383CS21"/>
<dbReference type="EMBL" id="UINC01211094">
    <property type="protein sequence ID" value="SVE34849.1"/>
    <property type="molecule type" value="Genomic_DNA"/>
</dbReference>
<evidence type="ECO:0000313" key="1">
    <source>
        <dbReference type="EMBL" id="SVE34849.1"/>
    </source>
</evidence>